<evidence type="ECO:0000313" key="2">
    <source>
        <dbReference type="EMBL" id="RXK35505.1"/>
    </source>
</evidence>
<dbReference type="GO" id="GO:0016765">
    <property type="term" value="F:transferase activity, transferring alkyl or aryl (other than methyl) groups"/>
    <property type="evidence" value="ECO:0007669"/>
    <property type="project" value="InterPro"/>
</dbReference>
<dbReference type="EMBL" id="SDIL01000133">
    <property type="protein sequence ID" value="RXK35505.1"/>
    <property type="molecule type" value="Genomic_DNA"/>
</dbReference>
<evidence type="ECO:0000256" key="1">
    <source>
        <dbReference type="SAM" id="MobiDB-lite"/>
    </source>
</evidence>
<proteinExistence type="predicted"/>
<dbReference type="SUPFAM" id="SSF64005">
    <property type="entry name" value="Undecaprenyl diphosphate synthase"/>
    <property type="match status" value="1"/>
</dbReference>
<organism evidence="2 3">
    <name type="scientific">Tremella mesenterica</name>
    <name type="common">Jelly fungus</name>
    <dbReference type="NCBI Taxonomy" id="5217"/>
    <lineage>
        <taxon>Eukaryota</taxon>
        <taxon>Fungi</taxon>
        <taxon>Dikarya</taxon>
        <taxon>Basidiomycota</taxon>
        <taxon>Agaricomycotina</taxon>
        <taxon>Tremellomycetes</taxon>
        <taxon>Tremellales</taxon>
        <taxon>Tremellaceae</taxon>
        <taxon>Tremella</taxon>
    </lineage>
</organism>
<feature type="region of interest" description="Disordered" evidence="1">
    <location>
        <begin position="110"/>
        <end position="181"/>
    </location>
</feature>
<feature type="compositionally biased region" description="Low complexity" evidence="1">
    <location>
        <begin position="122"/>
        <end position="148"/>
    </location>
</feature>
<dbReference type="PROSITE" id="PS51257">
    <property type="entry name" value="PROKAR_LIPOPROTEIN"/>
    <property type="match status" value="1"/>
</dbReference>
<feature type="compositionally biased region" description="Basic and acidic residues" evidence="1">
    <location>
        <begin position="162"/>
        <end position="181"/>
    </location>
</feature>
<protein>
    <submittedName>
        <fullName evidence="2">Uncharacterized protein</fullName>
    </submittedName>
</protein>
<reference evidence="2 3" key="1">
    <citation type="submission" date="2016-06" db="EMBL/GenBank/DDBJ databases">
        <title>Evolution of pathogenesis and genome organization in the Tremellales.</title>
        <authorList>
            <person name="Cuomo C."/>
            <person name="Litvintseva A."/>
            <person name="Heitman J."/>
            <person name="Chen Y."/>
            <person name="Sun S."/>
            <person name="Springer D."/>
            <person name="Dromer F."/>
            <person name="Young S."/>
            <person name="Zeng Q."/>
            <person name="Chapman S."/>
            <person name="Gujja S."/>
            <person name="Saif S."/>
            <person name="Birren B."/>
        </authorList>
    </citation>
    <scope>NUCLEOTIDE SEQUENCE [LARGE SCALE GENOMIC DNA]</scope>
    <source>
        <strain evidence="2 3">ATCC 28783</strain>
    </source>
</reference>
<name>A0A4Q1BEG9_TREME</name>
<dbReference type="VEuPathDB" id="FungiDB:TREMEDRAFT_57391"/>
<dbReference type="OrthoDB" id="3057168at2759"/>
<keyword evidence="3" id="KW-1185">Reference proteome</keyword>
<dbReference type="InParanoid" id="A0A4Q1BEG9"/>
<dbReference type="Proteomes" id="UP000289152">
    <property type="component" value="Unassembled WGS sequence"/>
</dbReference>
<dbReference type="AlphaFoldDB" id="A0A4Q1BEG9"/>
<accession>A0A4Q1BEG9</accession>
<gene>
    <name evidence="2" type="ORF">M231_07237</name>
</gene>
<dbReference type="InterPro" id="IPR036424">
    <property type="entry name" value="UPP_synth-like_sf"/>
</dbReference>
<sequence>MSRLYAVRRVIHSTSPNHSLSLSCPTGATTISITFLFDIVPRYLDLMEVEDINLIIRKLPHLIIHLALRMPILKHVVRLPLYTLHLTFIISSLLLRLSHVLLAFLSSLSPSPRSTEPHALRSSSNPSASSGVSSSSSSLPPPSNTSQSKESHQTYFNLPTEHTSHDLPAERQSHTQKDQKESSLKHVAFVFYTPAEVHKVDDMGWESFKLALKREKVLVECVRRAIAWSAEEGVEEVSFYTGSALPPSPPVSGSSTPQKRPISFADDKWLKSQDQDQNSQPPVISLTVCPPIFKQGHASHDNMNTEEDRNIGCDRRLLVHVLNPGVDRIWGEVTTELSKSVTTSSDIDQERLDQCIRERIPMSDPDLLILHPITPVSTWKALFPIPAPELRGYPFWFLRITEIYQHPTSLPFHIPTPLVSLLRQARDSALPAVQKIARRIPLPPPPEEQGVIQRDEWEGALRAYRNVEQRLGR</sequence>
<evidence type="ECO:0000313" key="3">
    <source>
        <dbReference type="Proteomes" id="UP000289152"/>
    </source>
</evidence>
<comment type="caution">
    <text evidence="2">The sequence shown here is derived from an EMBL/GenBank/DDBJ whole genome shotgun (WGS) entry which is preliminary data.</text>
</comment>